<dbReference type="InterPro" id="IPR029003">
    <property type="entry name" value="CENP-S/Mhf1"/>
</dbReference>
<organism evidence="5 6">
    <name type="scientific">Myriangium duriaei CBS 260.36</name>
    <dbReference type="NCBI Taxonomy" id="1168546"/>
    <lineage>
        <taxon>Eukaryota</taxon>
        <taxon>Fungi</taxon>
        <taxon>Dikarya</taxon>
        <taxon>Ascomycota</taxon>
        <taxon>Pezizomycotina</taxon>
        <taxon>Dothideomycetes</taxon>
        <taxon>Dothideomycetidae</taxon>
        <taxon>Myriangiales</taxon>
        <taxon>Myriangiaceae</taxon>
        <taxon>Myriangium</taxon>
    </lineage>
</organism>
<dbReference type="GO" id="GO:0003677">
    <property type="term" value="F:DNA binding"/>
    <property type="evidence" value="ECO:0007669"/>
    <property type="project" value="UniProtKB-KW"/>
</dbReference>
<evidence type="ECO:0000256" key="2">
    <source>
        <dbReference type="ARBA" id="ARBA00022763"/>
    </source>
</evidence>
<keyword evidence="2" id="KW-0227">DNA damage</keyword>
<evidence type="ECO:0000313" key="6">
    <source>
        <dbReference type="Proteomes" id="UP000799439"/>
    </source>
</evidence>
<dbReference type="GO" id="GO:0000712">
    <property type="term" value="P:resolution of meiotic recombination intermediates"/>
    <property type="evidence" value="ECO:0007669"/>
    <property type="project" value="TreeGrafter"/>
</dbReference>
<keyword evidence="6" id="KW-1185">Reference proteome</keyword>
<sequence>MSTAPQNKEEKIERLKSALWHSIGQTIDAIAAEQDVNATAQFMGALTELVWTVVQNASLDTEAFMRHAGRQVIDVQDVLLLARRNDSLKQLLQAPTSK</sequence>
<dbReference type="AlphaFoldDB" id="A0A9P4JD31"/>
<evidence type="ECO:0000256" key="3">
    <source>
        <dbReference type="ARBA" id="ARBA00023125"/>
    </source>
</evidence>
<accession>A0A9P4JD31</accession>
<dbReference type="EMBL" id="ML996081">
    <property type="protein sequence ID" value="KAF2157435.1"/>
    <property type="molecule type" value="Genomic_DNA"/>
</dbReference>
<evidence type="ECO:0000313" key="5">
    <source>
        <dbReference type="EMBL" id="KAF2157435.1"/>
    </source>
</evidence>
<dbReference type="CDD" id="cd22919">
    <property type="entry name" value="HFD_CENP-S"/>
    <property type="match status" value="1"/>
</dbReference>
<dbReference type="GO" id="GO:0046982">
    <property type="term" value="F:protein heterodimerization activity"/>
    <property type="evidence" value="ECO:0007669"/>
    <property type="project" value="InterPro"/>
</dbReference>
<gene>
    <name evidence="5" type="ORF">K461DRAFT_18184</name>
</gene>
<name>A0A9P4JD31_9PEZI</name>
<evidence type="ECO:0000256" key="1">
    <source>
        <dbReference type="ARBA" id="ARBA00006612"/>
    </source>
</evidence>
<dbReference type="Proteomes" id="UP000799439">
    <property type="component" value="Unassembled WGS sequence"/>
</dbReference>
<dbReference type="GO" id="GO:0071821">
    <property type="term" value="C:FANCM-MHF complex"/>
    <property type="evidence" value="ECO:0007669"/>
    <property type="project" value="InterPro"/>
</dbReference>
<dbReference type="SUPFAM" id="SSF47113">
    <property type="entry name" value="Histone-fold"/>
    <property type="match status" value="1"/>
</dbReference>
<keyword evidence="3" id="KW-0238">DNA-binding</keyword>
<proteinExistence type="inferred from homology"/>
<dbReference type="PANTHER" id="PTHR22980">
    <property type="entry name" value="CORTISTATIN"/>
    <property type="match status" value="1"/>
</dbReference>
<evidence type="ECO:0000256" key="4">
    <source>
        <dbReference type="ARBA" id="ARBA00023204"/>
    </source>
</evidence>
<dbReference type="Pfam" id="PF15630">
    <property type="entry name" value="CENP-S"/>
    <property type="match status" value="1"/>
</dbReference>
<dbReference type="Gene3D" id="1.10.20.10">
    <property type="entry name" value="Histone, subunit A"/>
    <property type="match status" value="1"/>
</dbReference>
<dbReference type="PANTHER" id="PTHR22980:SF0">
    <property type="entry name" value="CENTROMERE PROTEIN S"/>
    <property type="match status" value="1"/>
</dbReference>
<reference evidence="5" key="1">
    <citation type="journal article" date="2020" name="Stud. Mycol.">
        <title>101 Dothideomycetes genomes: a test case for predicting lifestyles and emergence of pathogens.</title>
        <authorList>
            <person name="Haridas S."/>
            <person name="Albert R."/>
            <person name="Binder M."/>
            <person name="Bloem J."/>
            <person name="Labutti K."/>
            <person name="Salamov A."/>
            <person name="Andreopoulos B."/>
            <person name="Baker S."/>
            <person name="Barry K."/>
            <person name="Bills G."/>
            <person name="Bluhm B."/>
            <person name="Cannon C."/>
            <person name="Castanera R."/>
            <person name="Culley D."/>
            <person name="Daum C."/>
            <person name="Ezra D."/>
            <person name="Gonzalez J."/>
            <person name="Henrissat B."/>
            <person name="Kuo A."/>
            <person name="Liang C."/>
            <person name="Lipzen A."/>
            <person name="Lutzoni F."/>
            <person name="Magnuson J."/>
            <person name="Mondo S."/>
            <person name="Nolan M."/>
            <person name="Ohm R."/>
            <person name="Pangilinan J."/>
            <person name="Park H.-J."/>
            <person name="Ramirez L."/>
            <person name="Alfaro M."/>
            <person name="Sun H."/>
            <person name="Tritt A."/>
            <person name="Yoshinaga Y."/>
            <person name="Zwiers L.-H."/>
            <person name="Turgeon B."/>
            <person name="Goodwin S."/>
            <person name="Spatafora J."/>
            <person name="Crous P."/>
            <person name="Grigoriev I."/>
        </authorList>
    </citation>
    <scope>NUCLEOTIDE SEQUENCE</scope>
    <source>
        <strain evidence="5">CBS 260.36</strain>
    </source>
</reference>
<dbReference type="GO" id="GO:0003682">
    <property type="term" value="F:chromatin binding"/>
    <property type="evidence" value="ECO:0007669"/>
    <property type="project" value="TreeGrafter"/>
</dbReference>
<dbReference type="GO" id="GO:0031297">
    <property type="term" value="P:replication fork processing"/>
    <property type="evidence" value="ECO:0007669"/>
    <property type="project" value="TreeGrafter"/>
</dbReference>
<dbReference type="OrthoDB" id="1872155at2759"/>
<protein>
    <recommendedName>
        <fullName evidence="7">Centromere protein S</fullName>
    </recommendedName>
</protein>
<keyword evidence="4" id="KW-0234">DNA repair</keyword>
<dbReference type="InterPro" id="IPR009072">
    <property type="entry name" value="Histone-fold"/>
</dbReference>
<comment type="caution">
    <text evidence="5">The sequence shown here is derived from an EMBL/GenBank/DDBJ whole genome shotgun (WGS) entry which is preliminary data.</text>
</comment>
<comment type="similarity">
    <text evidence="1">Belongs to the TAF9 family. CENP-S/MHF1 subfamily.</text>
</comment>
<dbReference type="GO" id="GO:0006281">
    <property type="term" value="P:DNA repair"/>
    <property type="evidence" value="ECO:0007669"/>
    <property type="project" value="UniProtKB-KW"/>
</dbReference>
<evidence type="ECO:0008006" key="7">
    <source>
        <dbReference type="Google" id="ProtNLM"/>
    </source>
</evidence>